<dbReference type="Pfam" id="PF13976">
    <property type="entry name" value="gag_pre-integrs"/>
    <property type="match status" value="1"/>
</dbReference>
<keyword evidence="9" id="KW-0175">Coiled coil</keyword>
<dbReference type="CDD" id="cd09274">
    <property type="entry name" value="RNase_HI_RT_Ty3"/>
    <property type="match status" value="1"/>
</dbReference>
<dbReference type="InterPro" id="IPR036875">
    <property type="entry name" value="Znf_CCHC_sf"/>
</dbReference>
<evidence type="ECO:0000313" key="13">
    <source>
        <dbReference type="EMBL" id="GEU56166.1"/>
    </source>
</evidence>
<dbReference type="InterPro" id="IPR041373">
    <property type="entry name" value="RT_RNaseH"/>
</dbReference>
<feature type="domain" description="CCHC-type" evidence="11">
    <location>
        <begin position="2108"/>
        <end position="2123"/>
    </location>
</feature>
<keyword evidence="8" id="KW-0863">Zinc-finger</keyword>
<keyword evidence="4" id="KW-0064">Aspartyl protease</keyword>
<comment type="caution">
    <text evidence="13">The sequence shown here is derived from an EMBL/GenBank/DDBJ whole genome shotgun (WGS) entry which is preliminary data.</text>
</comment>
<dbReference type="Gene3D" id="3.10.20.370">
    <property type="match status" value="1"/>
</dbReference>
<reference evidence="13" key="1">
    <citation type="journal article" date="2019" name="Sci. Rep.">
        <title>Draft genome of Tanacetum cinerariifolium, the natural source of mosquito coil.</title>
        <authorList>
            <person name="Yamashiro T."/>
            <person name="Shiraishi A."/>
            <person name="Satake H."/>
            <person name="Nakayama K."/>
        </authorList>
    </citation>
    <scope>NUCLEOTIDE SEQUENCE</scope>
</reference>
<dbReference type="Pfam" id="PF00098">
    <property type="entry name" value="zf-CCHC"/>
    <property type="match status" value="2"/>
</dbReference>
<feature type="compositionally biased region" description="Polar residues" evidence="10">
    <location>
        <begin position="2288"/>
        <end position="2299"/>
    </location>
</feature>
<feature type="coiled-coil region" evidence="9">
    <location>
        <begin position="2174"/>
        <end position="2229"/>
    </location>
</feature>
<evidence type="ECO:0000256" key="5">
    <source>
        <dbReference type="ARBA" id="ARBA00022759"/>
    </source>
</evidence>
<dbReference type="PANTHER" id="PTHR37984:SF5">
    <property type="entry name" value="PROTEIN NYNRIN-LIKE"/>
    <property type="match status" value="1"/>
</dbReference>
<gene>
    <name evidence="13" type="ORF">Tci_028144</name>
</gene>
<name>A0A6L2L3K7_TANCI</name>
<evidence type="ECO:0000256" key="6">
    <source>
        <dbReference type="ARBA" id="ARBA00022801"/>
    </source>
</evidence>
<dbReference type="CDD" id="cd01647">
    <property type="entry name" value="RT_LTR"/>
    <property type="match status" value="1"/>
</dbReference>
<dbReference type="SUPFAM" id="SSF56672">
    <property type="entry name" value="DNA/RNA polymerases"/>
    <property type="match status" value="1"/>
</dbReference>
<keyword evidence="5" id="KW-0255">Endonuclease</keyword>
<dbReference type="GO" id="GO:0008270">
    <property type="term" value="F:zinc ion binding"/>
    <property type="evidence" value="ECO:0007669"/>
    <property type="project" value="UniProtKB-KW"/>
</dbReference>
<keyword evidence="7" id="KW-0695">RNA-directed DNA polymerase</keyword>
<dbReference type="InterPro" id="IPR054722">
    <property type="entry name" value="PolX-like_BBD"/>
</dbReference>
<accession>A0A6L2L3K7</accession>
<dbReference type="Gene3D" id="3.30.70.270">
    <property type="match status" value="1"/>
</dbReference>
<feature type="domain" description="Integrase catalytic" evidence="12">
    <location>
        <begin position="1092"/>
        <end position="1286"/>
    </location>
</feature>
<dbReference type="InterPro" id="IPR000477">
    <property type="entry name" value="RT_dom"/>
</dbReference>
<evidence type="ECO:0000259" key="12">
    <source>
        <dbReference type="PROSITE" id="PS50994"/>
    </source>
</evidence>
<dbReference type="Gene3D" id="3.10.10.10">
    <property type="entry name" value="HIV Type 1 Reverse Transcriptase, subunit A, domain 1"/>
    <property type="match status" value="1"/>
</dbReference>
<protein>
    <submittedName>
        <fullName evidence="13">Retrotransposon protein, putative, Ty3-gypsy subclass</fullName>
    </submittedName>
</protein>
<feature type="domain" description="CCHC-type" evidence="11">
    <location>
        <begin position="1932"/>
        <end position="1946"/>
    </location>
</feature>
<feature type="compositionally biased region" description="Basic and acidic residues" evidence="10">
    <location>
        <begin position="1443"/>
        <end position="1454"/>
    </location>
</feature>
<dbReference type="GO" id="GO:0003964">
    <property type="term" value="F:RNA-directed DNA polymerase activity"/>
    <property type="evidence" value="ECO:0007669"/>
    <property type="project" value="UniProtKB-KW"/>
</dbReference>
<dbReference type="GO" id="GO:0003676">
    <property type="term" value="F:nucleic acid binding"/>
    <property type="evidence" value="ECO:0007669"/>
    <property type="project" value="InterPro"/>
</dbReference>
<proteinExistence type="predicted"/>
<evidence type="ECO:0000256" key="1">
    <source>
        <dbReference type="ARBA" id="ARBA00022679"/>
    </source>
</evidence>
<keyword evidence="2" id="KW-0548">Nucleotidyltransferase</keyword>
<dbReference type="InterPro" id="IPR025724">
    <property type="entry name" value="GAG-pre-integrase_dom"/>
</dbReference>
<evidence type="ECO:0000256" key="2">
    <source>
        <dbReference type="ARBA" id="ARBA00022695"/>
    </source>
</evidence>
<dbReference type="Pfam" id="PF14223">
    <property type="entry name" value="Retrotran_gag_2"/>
    <property type="match status" value="1"/>
</dbReference>
<keyword evidence="4" id="KW-0645">Protease</keyword>
<dbReference type="SUPFAM" id="SSF57756">
    <property type="entry name" value="Retrovirus zinc finger-like domains"/>
    <property type="match status" value="2"/>
</dbReference>
<evidence type="ECO:0000256" key="7">
    <source>
        <dbReference type="ARBA" id="ARBA00022918"/>
    </source>
</evidence>
<evidence type="ECO:0000256" key="4">
    <source>
        <dbReference type="ARBA" id="ARBA00022750"/>
    </source>
</evidence>
<feature type="region of interest" description="Disordered" evidence="10">
    <location>
        <begin position="2288"/>
        <end position="2340"/>
    </location>
</feature>
<evidence type="ECO:0000259" key="11">
    <source>
        <dbReference type="PROSITE" id="PS50158"/>
    </source>
</evidence>
<dbReference type="InterPro" id="IPR001584">
    <property type="entry name" value="Integrase_cat-core"/>
</dbReference>
<feature type="compositionally biased region" description="Polar residues" evidence="10">
    <location>
        <begin position="1457"/>
        <end position="1469"/>
    </location>
</feature>
<sequence>MVKIYKERVRVKCQSTIPALVPYVATQTDIGKDEVSQRKGGPVIGDNNISGKQNILGKDKTCQGKGKKRSLDSSSLSAGPSRKRCRSTTTSVLPSTLVLRSIATTHVDLLPTRKRFRDSYLPENSREEHMEISTTDAEAVADLGIDTEDGICVGVEIAASDIKEAAEEMSFVRFIGIVMMLGGDLGDWSCLLRGVWDFALSLVVPWLCRTLDWWLGLDVSSRNTVNQVPRHRNGRNGNGENRNGNHGDGGNNGLGNLNENGRGAMPVARMCTYRDFVKCQPLNFKETVGVVGLTRCALTWWNSHKRTIRVDDAFAIGGGDAKPGSNVVTELGSFYVIIGMDWLASNHGVIVCEEKIVRIPFGDKILIVQGDRSNNGKKSTLNIISCTKTQKYMEKEMQELPAQLQELSDKGFIRPSSSTWGALNRYPLSRNDDLFDQLQGSSVYSKIDLRSGYHQLRVCDEDIPKMAFRTRYGHYEFQVMPFGLTNAPAVLMDLMNRVCKPFLDKFVIVFIYDILIFSRNKVEHEGHLKQILELLKKEELYAKFSKCDFWLSKKLCSAPILELPEGSENFVVYCDASHKGLGTMLKQKERVIAYASRQLKIHEKNYMTYDLELGAVAFTLKMWRHYLYGTKCVVFTDHKSLQHILDQKELNMRQRRWLELLSDYNYKIRYHPGKANVVADALSRKERIKSLRVRALVMTVGLNLPVEILKAQNKARKEENYGTDDLCGMIKKIYILILAIAKHPQTDGQSERTIQTLEDMLHACVIDFGKGWDRHLHLVEFYYNNNYHTIIKVALFEALYGRKCRSPICWAEVGDAQLTSPEIIHDTTEKIFQIKKRIQAARDRQKSLADRNCKPMEFQVRDMVMLKVTSWKWVIGFDKRGKLNPRYIRPFKVLAKEQGLIIASLRDELRKLKGKAIVDNTVTTHTIDLEMHKFDAKPIAPRLLNNKTVHSDYLRLTQEQAAILREVVPSRKPIALETDTPKPVVTLVFSRTPRKSKTTDPVCKSKVVQIVLWYLDFGCSKHMTGDRSQLTNFINKILGTVKFKNDPVEKIMGYGEYQIGNVMISRVYYVEGLGHNLFSISNFVIQTLKLLFANTPATFASKTKSWIWHRRLSHLNFGTINHLARHALVRGLPKLKFEKDHFCSACAMGKSKKKPHKPKFEDTNQEKLYLLHMDLCGPMRVASANRKKYILIIVDDYSRFTWTLREYYEKVGISHETYVARSPQQNGVVKRRNRTLIEVACIILIYAKAPLFLWAEEIAMTCYTQNHSIIRLRHSKTPYELLHDKLPDLSFFHVFGALCYPTNDSENLGKLQPKADIDFDELTTMSFEHSSSEHALYEMTPATISSGLMPNLPSSTPFVPSLRTDWDLLFQPLFDELVTLPPSVDHPAPEVTTSIAEVVAPEPAASTGSPSSTTVDQDAPSPNIAHMHNDPFFGVEASPKTPNFHDDPLHESLHDVPTSQGSSSNMRQTHTPFESVSRWTKDHLIANVIGDPSRSVSTRKLEVWELVSCPDKVLLIKLKWIHKVKTDEFGVVLMSKARLVAQGFRQEEGINFKESFTPVARIEAICIFIANAAYKNMMIFQMDVKTTFLNGELKEEVYVSQPKGFVDQDNASHVYKLKKALYSLKQEPQKRKLDEDLQGNLVDATLYRDMIGSLMYLTSSRPDLTYVVCLCARVKDPLSKGPPQVVSEPFGELLLKKNSFLHAHILHLFCFHGFSKSSDKHQLKFNSHKDAKTLMEAIEKRFGGNTETKKVQKTLLKQQFKNFFGSSSEGLAQIHDRLQKLVSQLEIHEVSISQEDVNLKFLHILPSEWKTHTLIWRNKADLEDKSLDDLFNSLKIYESEVKHSSSTGTDSHNLAFVSSTPTDSSTDSVSAVVNVSAVGAKLTASTLPNVDSLSNAIAMLTMRARRFLQKTGRNLGANGPTLMGLVMNKVECYNCHKKGHFARECRLQKLVSQLEIHGVSLSQEDVNLKFLRSVPSEWKTHILIWRAKTDLEDKSLDDLFNSLKIYESEVKHSSSTGTDSHNLAFVSSIPTDSTTDSVSAAVNVSAVGTKLTASTLPNIDVDDLEAMDLKWQMAILTMRARRFLQKTGRNLGANGPTSMGFDMNKVECYNCHRKGHFARECRSPKDLRRATIAEPQRRNVPSYQAEDEPTNFDLMAFSSSSSSSNSSSDHEIGLESVEARLLVYKQNESVLEENIKLLNIEVQLRDTALTTLRQKLDTTEKERDDLNMNDCDGWPPSNLYDRFVPSGGYHAIPPLVTGTFMPPKLDLVFHTPPSDENEHLAFNVQISPTKPEQDLSSRPSAPIIKDWVSDSEDDNMPQVSKDVPSFAQSSELVKSPRHSG</sequence>
<dbReference type="Pfam" id="PF22936">
    <property type="entry name" value="Pol_BBD"/>
    <property type="match status" value="1"/>
</dbReference>
<keyword evidence="6" id="KW-0378">Hydrolase</keyword>
<feature type="region of interest" description="Disordered" evidence="10">
    <location>
        <begin position="55"/>
        <end position="87"/>
    </location>
</feature>
<dbReference type="GO" id="GO:0015074">
    <property type="term" value="P:DNA integration"/>
    <property type="evidence" value="ECO:0007669"/>
    <property type="project" value="InterPro"/>
</dbReference>
<keyword evidence="8" id="KW-0862">Zinc</keyword>
<feature type="region of interest" description="Disordered" evidence="10">
    <location>
        <begin position="1439"/>
        <end position="1469"/>
    </location>
</feature>
<dbReference type="EMBL" id="BKCJ010003617">
    <property type="protein sequence ID" value="GEU56166.1"/>
    <property type="molecule type" value="Genomic_DNA"/>
</dbReference>
<evidence type="ECO:0000256" key="9">
    <source>
        <dbReference type="SAM" id="Coils"/>
    </source>
</evidence>
<evidence type="ECO:0000256" key="10">
    <source>
        <dbReference type="SAM" id="MobiDB-lite"/>
    </source>
</evidence>
<dbReference type="SMART" id="SM00343">
    <property type="entry name" value="ZnF_C2HC"/>
    <property type="match status" value="2"/>
</dbReference>
<dbReference type="PROSITE" id="PS50994">
    <property type="entry name" value="INTEGRASE"/>
    <property type="match status" value="1"/>
</dbReference>
<dbReference type="InterPro" id="IPR001878">
    <property type="entry name" value="Znf_CCHC"/>
</dbReference>
<dbReference type="Pfam" id="PF00078">
    <property type="entry name" value="RVT_1"/>
    <property type="match status" value="1"/>
</dbReference>
<dbReference type="Pfam" id="PF17917">
    <property type="entry name" value="RT_RNaseH"/>
    <property type="match status" value="1"/>
</dbReference>
<dbReference type="SUPFAM" id="SSF53098">
    <property type="entry name" value="Ribonuclease H-like"/>
    <property type="match status" value="2"/>
</dbReference>
<evidence type="ECO:0000256" key="3">
    <source>
        <dbReference type="ARBA" id="ARBA00022722"/>
    </source>
</evidence>
<keyword evidence="3" id="KW-0540">Nuclease</keyword>
<feature type="region of interest" description="Disordered" evidence="10">
    <location>
        <begin position="226"/>
        <end position="256"/>
    </location>
</feature>
<dbReference type="PROSITE" id="PS50158">
    <property type="entry name" value="ZF_CCHC"/>
    <property type="match status" value="2"/>
</dbReference>
<dbReference type="InterPro" id="IPR036397">
    <property type="entry name" value="RNaseH_sf"/>
</dbReference>
<dbReference type="GO" id="GO:0004190">
    <property type="term" value="F:aspartic-type endopeptidase activity"/>
    <property type="evidence" value="ECO:0007669"/>
    <property type="project" value="UniProtKB-KW"/>
</dbReference>
<dbReference type="InterPro" id="IPR043502">
    <property type="entry name" value="DNA/RNA_pol_sf"/>
</dbReference>
<dbReference type="Pfam" id="PF07727">
    <property type="entry name" value="RVT_2"/>
    <property type="match status" value="1"/>
</dbReference>
<dbReference type="InterPro" id="IPR012337">
    <property type="entry name" value="RNaseH-like_sf"/>
</dbReference>
<dbReference type="InterPro" id="IPR013103">
    <property type="entry name" value="RVT_2"/>
</dbReference>
<keyword evidence="8" id="KW-0479">Metal-binding</keyword>
<dbReference type="Gene3D" id="4.10.60.10">
    <property type="entry name" value="Zinc finger, CCHC-type"/>
    <property type="match status" value="2"/>
</dbReference>
<organism evidence="13">
    <name type="scientific">Tanacetum cinerariifolium</name>
    <name type="common">Dalmatian daisy</name>
    <name type="synonym">Chrysanthemum cinerariifolium</name>
    <dbReference type="NCBI Taxonomy" id="118510"/>
    <lineage>
        <taxon>Eukaryota</taxon>
        <taxon>Viridiplantae</taxon>
        <taxon>Streptophyta</taxon>
        <taxon>Embryophyta</taxon>
        <taxon>Tracheophyta</taxon>
        <taxon>Spermatophyta</taxon>
        <taxon>Magnoliopsida</taxon>
        <taxon>eudicotyledons</taxon>
        <taxon>Gunneridae</taxon>
        <taxon>Pentapetalae</taxon>
        <taxon>asterids</taxon>
        <taxon>campanulids</taxon>
        <taxon>Asterales</taxon>
        <taxon>Asteraceae</taxon>
        <taxon>Asteroideae</taxon>
        <taxon>Anthemideae</taxon>
        <taxon>Anthemidinae</taxon>
        <taxon>Tanacetum</taxon>
    </lineage>
</organism>
<keyword evidence="1" id="KW-0808">Transferase</keyword>
<dbReference type="Gene3D" id="3.30.420.10">
    <property type="entry name" value="Ribonuclease H-like superfamily/Ribonuclease H"/>
    <property type="match status" value="3"/>
</dbReference>
<dbReference type="InterPro" id="IPR050951">
    <property type="entry name" value="Retrovirus_Pol_polyprotein"/>
</dbReference>
<dbReference type="GO" id="GO:0004519">
    <property type="term" value="F:endonuclease activity"/>
    <property type="evidence" value="ECO:0007669"/>
    <property type="project" value="UniProtKB-KW"/>
</dbReference>
<dbReference type="InterPro" id="IPR043128">
    <property type="entry name" value="Rev_trsase/Diguanyl_cyclase"/>
</dbReference>
<evidence type="ECO:0000256" key="8">
    <source>
        <dbReference type="PROSITE-ProRule" id="PRU00047"/>
    </source>
</evidence>
<dbReference type="PANTHER" id="PTHR37984">
    <property type="entry name" value="PROTEIN CBG26694"/>
    <property type="match status" value="1"/>
</dbReference>